<feature type="transmembrane region" description="Helical" evidence="1">
    <location>
        <begin position="315"/>
        <end position="336"/>
    </location>
</feature>
<keyword evidence="1" id="KW-1133">Transmembrane helix</keyword>
<keyword evidence="1" id="KW-0472">Membrane</keyword>
<name>M0HJF9_HALEO</name>
<sequence>MVPRKRLVAVGALLLVGFALSQSFSVATGFQTTFVAEAADDETPPSLVAEYDSDIVNLDSRVESVPQLREPVETAVETGSFDGTIASEAHITLSDVNEDASFAVYDGRYYRFSLTVSDDPVGATIQLSPTDWQTVANATATPAEQTDGDLRTVLEKGTVTNNSFVRPGLYDREGTYLLVRPENEGSMLKQMFASFGGLFVDPLGTAYTVAGLGLAVAIRNRRTPRPLTRRAALAVVPGTVLFSWLSTLVFGSGSLAMRAVLLPGIAAVASFGLFAGLCLRRRAWKSLVAGSALLVGLVIVADVATLGILGAAFGALGLVAGWVGSLVLAVYGYVFAADADEFDRDRVGALSADDLQTG</sequence>
<proteinExistence type="predicted"/>
<feature type="transmembrane region" description="Helical" evidence="1">
    <location>
        <begin position="256"/>
        <end position="279"/>
    </location>
</feature>
<accession>M0HJF9</accession>
<feature type="transmembrane region" description="Helical" evidence="1">
    <location>
        <begin position="286"/>
        <end position="309"/>
    </location>
</feature>
<evidence type="ECO:0000313" key="2">
    <source>
        <dbReference type="EMBL" id="ELZ83229.1"/>
    </source>
</evidence>
<reference evidence="2 3" key="1">
    <citation type="journal article" date="2014" name="PLoS Genet.">
        <title>Phylogenetically driven sequencing of extremely halophilic archaea reveals strategies for static and dynamic osmo-response.</title>
        <authorList>
            <person name="Becker E.A."/>
            <person name="Seitzer P.M."/>
            <person name="Tritt A."/>
            <person name="Larsen D."/>
            <person name="Krusor M."/>
            <person name="Yao A.I."/>
            <person name="Wu D."/>
            <person name="Madern D."/>
            <person name="Eisen J.A."/>
            <person name="Darling A.E."/>
            <person name="Facciotti M.T."/>
        </authorList>
    </citation>
    <scope>NUCLEOTIDE SEQUENCE [LARGE SCALE GENOMIC DNA]</scope>
    <source>
        <strain evidence="2 3">ATCC BAA-1513</strain>
    </source>
</reference>
<dbReference type="PATRIC" id="fig|1230453.4.peg.2886"/>
<keyword evidence="3" id="KW-1185">Reference proteome</keyword>
<gene>
    <name evidence="2" type="ORF">C453_14526</name>
</gene>
<protein>
    <submittedName>
        <fullName evidence="2">Uncharacterized protein</fullName>
    </submittedName>
</protein>
<dbReference type="AlphaFoldDB" id="M0HJF9"/>
<dbReference type="RefSeq" id="WP_008325463.1">
    <property type="nucleotide sequence ID" value="NZ_AOLK01000021.1"/>
</dbReference>
<dbReference type="OrthoDB" id="275608at2157"/>
<feature type="transmembrane region" description="Helical" evidence="1">
    <location>
        <begin position="191"/>
        <end position="218"/>
    </location>
</feature>
<evidence type="ECO:0000313" key="3">
    <source>
        <dbReference type="Proteomes" id="UP000011612"/>
    </source>
</evidence>
<feature type="transmembrane region" description="Helical" evidence="1">
    <location>
        <begin position="230"/>
        <end position="250"/>
    </location>
</feature>
<comment type="caution">
    <text evidence="2">The sequence shown here is derived from an EMBL/GenBank/DDBJ whole genome shotgun (WGS) entry which is preliminary data.</text>
</comment>
<organism evidence="2 3">
    <name type="scientific">Haloferax elongans ATCC BAA-1513</name>
    <dbReference type="NCBI Taxonomy" id="1230453"/>
    <lineage>
        <taxon>Archaea</taxon>
        <taxon>Methanobacteriati</taxon>
        <taxon>Methanobacteriota</taxon>
        <taxon>Stenosarchaea group</taxon>
        <taxon>Halobacteria</taxon>
        <taxon>Halobacteriales</taxon>
        <taxon>Haloferacaceae</taxon>
        <taxon>Haloferax</taxon>
    </lineage>
</organism>
<dbReference type="EMBL" id="AOLK01000021">
    <property type="protein sequence ID" value="ELZ83229.1"/>
    <property type="molecule type" value="Genomic_DNA"/>
</dbReference>
<keyword evidence="1" id="KW-0812">Transmembrane</keyword>
<evidence type="ECO:0000256" key="1">
    <source>
        <dbReference type="SAM" id="Phobius"/>
    </source>
</evidence>
<dbReference type="Pfam" id="PF26448">
    <property type="entry name" value="DUF8127"/>
    <property type="match status" value="1"/>
</dbReference>
<dbReference type="Proteomes" id="UP000011612">
    <property type="component" value="Unassembled WGS sequence"/>
</dbReference>
<dbReference type="InterPro" id="IPR058440">
    <property type="entry name" value="DUF8127"/>
</dbReference>